<sequence>MTLPSITTLSGTDQQAPSDATGASASRSGLRLGPNSAVVLIAALLAVVVPLLIWWNVTVPGRALIVCLFVLMVPGTPAAILLTTRARLQFSLAPALSLSSYIALTMLTMTVGLWWPRTVVTILAVVGLALTGPALDASRTVVARRRNRALSQANDRGISIRGRTLGRLQFRLCAMLTLAACLGLWLRSTAVVDLDSVSTAGLISALNWQYFAALAGIVIVAVIALRRPRLDVIVLAASAVCLIAVITLYVGIADWSAPLSTGYVHVGFIDAIANAGHSLTGIDARFSWPGFFATAASLTTVAGMTDATGFLIPFPLVAGTLLIAPVFTVANAITTSVRLSWLAVFIFIAGNWVQQDYFSPQAVAFYFYLTVIAVVMDTARRSTIPRAHGRGWPRFASPTVRTPSRAGSDSASATIAMESALLLVGAAMVVSHQLTPAALIVSLALLSFLGVTRFRTLWLGVGIVFAAWFAFGATDWWLGHLTDLFNSFGDASGSLQSGVGSRVRGDPEYQRMQQFRILWSAALCLLAAIGWLRLRHTRLAPATAALIAGTVSLVVGQSYGGEVVLRIFLYALPFLAACAAVTIGGLARRPGTMATIGVTVLMSALMISGTAARGVNTSFERTPGDARAAADFVLAKAPTGSTVRPLLTEGTLRARRITELRGPTQSACRRTAFECLLAQHPDYIVLTSTRESFEHLINGAIPDYFGHVETQLLTSGMYRVTWRSPNATVLERTSPRLTLAPEGGR</sequence>
<accession>A0A7I9UZM7</accession>
<feature type="transmembrane region" description="Helical" evidence="2">
    <location>
        <begin position="359"/>
        <end position="376"/>
    </location>
</feature>
<name>A0A7I9UZM7_9ACTN</name>
<comment type="caution">
    <text evidence="3">The sequence shown here is derived from an EMBL/GenBank/DDBJ whole genome shotgun (WGS) entry which is preliminary data.</text>
</comment>
<keyword evidence="2" id="KW-1133">Transmembrane helix</keyword>
<feature type="transmembrane region" description="Helical" evidence="2">
    <location>
        <begin position="567"/>
        <end position="587"/>
    </location>
</feature>
<keyword evidence="4" id="KW-1185">Reference proteome</keyword>
<organism evidence="3 4">
    <name type="scientific">Gordonia crocea</name>
    <dbReference type="NCBI Taxonomy" id="589162"/>
    <lineage>
        <taxon>Bacteria</taxon>
        <taxon>Bacillati</taxon>
        <taxon>Actinomycetota</taxon>
        <taxon>Actinomycetes</taxon>
        <taxon>Mycobacteriales</taxon>
        <taxon>Gordoniaceae</taxon>
        <taxon>Gordonia</taxon>
    </lineage>
</organism>
<feature type="transmembrane region" description="Helical" evidence="2">
    <location>
        <begin position="95"/>
        <end position="115"/>
    </location>
</feature>
<feature type="transmembrane region" description="Helical" evidence="2">
    <location>
        <begin position="457"/>
        <end position="478"/>
    </location>
</feature>
<gene>
    <name evidence="3" type="ORF">nbrc107697_26140</name>
</gene>
<feature type="transmembrane region" description="Helical" evidence="2">
    <location>
        <begin position="206"/>
        <end position="225"/>
    </location>
</feature>
<dbReference type="RefSeq" id="WP_161927976.1">
    <property type="nucleotide sequence ID" value="NZ_BJOU01000002.1"/>
</dbReference>
<evidence type="ECO:0000313" key="4">
    <source>
        <dbReference type="Proteomes" id="UP000444980"/>
    </source>
</evidence>
<dbReference type="Proteomes" id="UP000444980">
    <property type="component" value="Unassembled WGS sequence"/>
</dbReference>
<feature type="transmembrane region" description="Helical" evidence="2">
    <location>
        <begin position="310"/>
        <end position="330"/>
    </location>
</feature>
<feature type="transmembrane region" description="Helical" evidence="2">
    <location>
        <begin position="517"/>
        <end position="534"/>
    </location>
</feature>
<evidence type="ECO:0000313" key="3">
    <source>
        <dbReference type="EMBL" id="GED98575.1"/>
    </source>
</evidence>
<evidence type="ECO:0000256" key="2">
    <source>
        <dbReference type="SAM" id="Phobius"/>
    </source>
</evidence>
<dbReference type="EMBL" id="BJOU01000002">
    <property type="protein sequence ID" value="GED98575.1"/>
    <property type="molecule type" value="Genomic_DNA"/>
</dbReference>
<dbReference type="OrthoDB" id="139907at2"/>
<reference evidence="4" key="1">
    <citation type="submission" date="2019-06" db="EMBL/GenBank/DDBJ databases">
        <title>Gordonia isolated from sludge of a wastewater treatment plant.</title>
        <authorList>
            <person name="Tamura T."/>
            <person name="Aoyama K."/>
            <person name="Kang Y."/>
            <person name="Saito S."/>
            <person name="Akiyama N."/>
            <person name="Yazawa K."/>
            <person name="Gonoi T."/>
            <person name="Mikami Y."/>
        </authorList>
    </citation>
    <scope>NUCLEOTIDE SEQUENCE [LARGE SCALE GENOMIC DNA]</scope>
    <source>
        <strain evidence="4">NBRC 107697</strain>
    </source>
</reference>
<keyword evidence="2" id="KW-0472">Membrane</keyword>
<protein>
    <submittedName>
        <fullName evidence="3">Uncharacterized protein</fullName>
    </submittedName>
</protein>
<evidence type="ECO:0000256" key="1">
    <source>
        <dbReference type="SAM" id="MobiDB-lite"/>
    </source>
</evidence>
<proteinExistence type="predicted"/>
<feature type="transmembrane region" description="Helical" evidence="2">
    <location>
        <begin position="121"/>
        <end position="142"/>
    </location>
</feature>
<feature type="region of interest" description="Disordered" evidence="1">
    <location>
        <begin position="1"/>
        <end position="22"/>
    </location>
</feature>
<feature type="transmembrane region" description="Helical" evidence="2">
    <location>
        <begin position="337"/>
        <end position="353"/>
    </location>
</feature>
<feature type="transmembrane region" description="Helical" evidence="2">
    <location>
        <begin position="420"/>
        <end position="451"/>
    </location>
</feature>
<keyword evidence="2" id="KW-0812">Transmembrane</keyword>
<feature type="transmembrane region" description="Helical" evidence="2">
    <location>
        <begin position="37"/>
        <end position="57"/>
    </location>
</feature>
<feature type="transmembrane region" description="Helical" evidence="2">
    <location>
        <begin position="63"/>
        <end position="83"/>
    </location>
</feature>
<feature type="transmembrane region" description="Helical" evidence="2">
    <location>
        <begin position="232"/>
        <end position="252"/>
    </location>
</feature>
<feature type="transmembrane region" description="Helical" evidence="2">
    <location>
        <begin position="540"/>
        <end position="560"/>
    </location>
</feature>
<dbReference type="AlphaFoldDB" id="A0A7I9UZM7"/>
<feature type="transmembrane region" description="Helical" evidence="2">
    <location>
        <begin position="168"/>
        <end position="186"/>
    </location>
</feature>
<feature type="transmembrane region" description="Helical" evidence="2">
    <location>
        <begin position="593"/>
        <end position="612"/>
    </location>
</feature>